<dbReference type="RefSeq" id="WP_093284466.1">
    <property type="nucleotide sequence ID" value="NZ_FOFS01000005.1"/>
</dbReference>
<sequence>MPATSRSHHRWPLLLVALLLGACSSGFIKVTPPPGNYVKLGAARGEACGTNVLLIPIGLNERLQNAYDQALASVPNARALIDVTMQERWFFWGLGTMRCTSITAVAVR</sequence>
<evidence type="ECO:0000313" key="1">
    <source>
        <dbReference type="EMBL" id="SEQ33357.1"/>
    </source>
</evidence>
<organism evidence="1 2">
    <name type="scientific">Solimonas aquatica</name>
    <dbReference type="NCBI Taxonomy" id="489703"/>
    <lineage>
        <taxon>Bacteria</taxon>
        <taxon>Pseudomonadati</taxon>
        <taxon>Pseudomonadota</taxon>
        <taxon>Gammaproteobacteria</taxon>
        <taxon>Nevskiales</taxon>
        <taxon>Nevskiaceae</taxon>
        <taxon>Solimonas</taxon>
    </lineage>
</organism>
<proteinExistence type="predicted"/>
<protein>
    <recommendedName>
        <fullName evidence="3">Lipoprotein</fullName>
    </recommendedName>
</protein>
<gene>
    <name evidence="1" type="ORF">SAMN04488038_105264</name>
</gene>
<dbReference type="OrthoDB" id="5540922at2"/>
<dbReference type="STRING" id="489703.SAMN04488038_105264"/>
<keyword evidence="2" id="KW-1185">Reference proteome</keyword>
<evidence type="ECO:0008006" key="3">
    <source>
        <dbReference type="Google" id="ProtNLM"/>
    </source>
</evidence>
<dbReference type="EMBL" id="FOFS01000005">
    <property type="protein sequence ID" value="SEQ33357.1"/>
    <property type="molecule type" value="Genomic_DNA"/>
</dbReference>
<dbReference type="PROSITE" id="PS51257">
    <property type="entry name" value="PROKAR_LIPOPROTEIN"/>
    <property type="match status" value="1"/>
</dbReference>
<dbReference type="Proteomes" id="UP000199233">
    <property type="component" value="Unassembled WGS sequence"/>
</dbReference>
<dbReference type="AlphaFoldDB" id="A0A1H9F658"/>
<reference evidence="1 2" key="1">
    <citation type="submission" date="2016-10" db="EMBL/GenBank/DDBJ databases">
        <authorList>
            <person name="de Groot N.N."/>
        </authorList>
    </citation>
    <scope>NUCLEOTIDE SEQUENCE [LARGE SCALE GENOMIC DNA]</scope>
    <source>
        <strain evidence="1 2">DSM 25927</strain>
    </source>
</reference>
<name>A0A1H9F658_9GAMM</name>
<accession>A0A1H9F658</accession>
<evidence type="ECO:0000313" key="2">
    <source>
        <dbReference type="Proteomes" id="UP000199233"/>
    </source>
</evidence>